<keyword evidence="2" id="KW-1185">Reference proteome</keyword>
<evidence type="ECO:0000313" key="1">
    <source>
        <dbReference type="EMBL" id="MBB0227996.1"/>
    </source>
</evidence>
<organism evidence="1 2">
    <name type="scientific">Streptomyces calidiresistens</name>
    <dbReference type="NCBI Taxonomy" id="1485586"/>
    <lineage>
        <taxon>Bacteria</taxon>
        <taxon>Bacillati</taxon>
        <taxon>Actinomycetota</taxon>
        <taxon>Actinomycetes</taxon>
        <taxon>Kitasatosporales</taxon>
        <taxon>Streptomycetaceae</taxon>
        <taxon>Streptomyces</taxon>
    </lineage>
</organism>
<dbReference type="AlphaFoldDB" id="A0A7W3SZS6"/>
<name>A0A7W3SZS6_9ACTN</name>
<gene>
    <name evidence="1" type="ORF">FOE67_00320</name>
</gene>
<protein>
    <recommendedName>
        <fullName evidence="3">Acetoacetate decarboxylase</fullName>
    </recommendedName>
</protein>
<dbReference type="RefSeq" id="WP_182659705.1">
    <property type="nucleotide sequence ID" value="NZ_VKHS01000002.1"/>
</dbReference>
<proteinExistence type="predicted"/>
<comment type="caution">
    <text evidence="1">The sequence shown here is derived from an EMBL/GenBank/DDBJ whole genome shotgun (WGS) entry which is preliminary data.</text>
</comment>
<dbReference type="EMBL" id="VKHS01000002">
    <property type="protein sequence ID" value="MBB0227996.1"/>
    <property type="molecule type" value="Genomic_DNA"/>
</dbReference>
<evidence type="ECO:0000313" key="2">
    <source>
        <dbReference type="Proteomes" id="UP000530234"/>
    </source>
</evidence>
<accession>A0A7W3SZS6</accession>
<reference evidence="2" key="1">
    <citation type="submission" date="2019-10" db="EMBL/GenBank/DDBJ databases">
        <title>Streptomyces sp. nov., a novel actinobacterium isolated from alkaline environment.</title>
        <authorList>
            <person name="Golinska P."/>
        </authorList>
    </citation>
    <scope>NUCLEOTIDE SEQUENCE [LARGE SCALE GENOMIC DNA]</scope>
    <source>
        <strain evidence="2">DSM 42108</strain>
    </source>
</reference>
<dbReference type="Proteomes" id="UP000530234">
    <property type="component" value="Unassembled WGS sequence"/>
</dbReference>
<evidence type="ECO:0008006" key="3">
    <source>
        <dbReference type="Google" id="ProtNLM"/>
    </source>
</evidence>
<sequence length="291" mass="31823">MTALDPNSTRRDAPLPLPPIPEPFRLPFYCGAWHNIGIDYLVNFETAANILGRTHPRLAPADFDGRACFSLNYQLYFAQYGDGSSITEEVEINIIAYPQGEEHRMFPVSYEQYATGIDQTKLLGIGRIHVLCDNVMAIEAGSKIFAEPKLPARFTATMPSLNGPETSDWHVRVLDADFADDGSITPGGRLLFSIDAHLGGLACVPVNNTPVTGYGTDSEGRLLTSRQSVYHPYQYYLLDSETAAQVSLHVAEPTSLVGQDLTALLTHAAAAGMWTYQSAPVAAHSRPYYLA</sequence>